<sequence length="825" mass="89470">MKRVLSCDSLRIVMHVYDWFTQLKRVAQSHTCKWSRKWNKDEVRGWENSEATPARKSSVSAGSNGLVKMFVRLLKSKSSRADEGEARKVRSSAAPERRAGRLKTAEKPRQPSGIVWQDTHMRESGIDAAGNRTPVRLCVGDCVVPGAAYGVARGCWVCLVRRASRTAAASAAAAVLSAASATTTAASKANIRRLRIRTLENGAHHKLGVVVAPLVDVLVVTVPLVVELGAAVVLVEVLVEVVPVVVGLGTVVVEVLVEVVPVVVGLGTVVELVEILVEVVSLVEELVEVVAAIVEDPDSVVTVVEESVCAKTAVNNFSQKVSDFTTMQQPMEKRRRIQYVQNCEAAFCIRRVRAGRAQVLKTLTLCVLHTCITSGKSVRTAARQLQLPRSTVHKVLRMQLRLHSYKVHLVQALQPDDARDLLATCCNTLAKMTTSSSELTSVTKQHFMFQMTSCTTNLLIWINWSKGLYQPLRLSTSECWCGMAGAGVSYLCATGPSSVAHMYIYDSFKDVDLEPSNQNSPHFSFIGSQDLVVKSRPNLETGRRRGEDVAVTECKNGVNIFWSPKRIDTIKSYPCSKPQLDDCGFTTVTARMTAGTKYLRVYTNGPVMADYWQQDTWHAINGAFIVVLVEVPSLAAIPALPGEVAVAFADEGAEVARTRSDGAPGVSGAVADGEVGEILPEESPSTALNYVGATVAERLACSSPTKAIRAQSPAGSHWIFACGYRARQCRWSAGFLWDLTFPPPFHSDAVPYSPLSPSKGLSTEFTSTTPCVTDPPLDAEKSPRPTSRHLRLTSGNEGVAREELYACSRRACPAISLFCVGVTAA</sequence>
<dbReference type="EMBL" id="JARBHB010000012">
    <property type="protein sequence ID" value="KAJ8871755.1"/>
    <property type="molecule type" value="Genomic_DNA"/>
</dbReference>
<evidence type="ECO:0000256" key="1">
    <source>
        <dbReference type="SAM" id="MobiDB-lite"/>
    </source>
</evidence>
<evidence type="ECO:0000313" key="3">
    <source>
        <dbReference type="Proteomes" id="UP001159363"/>
    </source>
</evidence>
<reference evidence="2 3" key="1">
    <citation type="submission" date="2023-02" db="EMBL/GenBank/DDBJ databases">
        <title>LHISI_Scaffold_Assembly.</title>
        <authorList>
            <person name="Stuart O.P."/>
            <person name="Cleave R."/>
            <person name="Magrath M.J.L."/>
            <person name="Mikheyev A.S."/>
        </authorList>
    </citation>
    <scope>NUCLEOTIDE SEQUENCE [LARGE SCALE GENOMIC DNA]</scope>
    <source>
        <strain evidence="2">Daus_M_001</strain>
        <tissue evidence="2">Leg muscle</tissue>
    </source>
</reference>
<feature type="region of interest" description="Disordered" evidence="1">
    <location>
        <begin position="761"/>
        <end position="791"/>
    </location>
</feature>
<evidence type="ECO:0000313" key="2">
    <source>
        <dbReference type="EMBL" id="KAJ8871755.1"/>
    </source>
</evidence>
<protein>
    <submittedName>
        <fullName evidence="2">Uncharacterized protein</fullName>
    </submittedName>
</protein>
<keyword evidence="3" id="KW-1185">Reference proteome</keyword>
<organism evidence="2 3">
    <name type="scientific">Dryococelus australis</name>
    <dbReference type="NCBI Taxonomy" id="614101"/>
    <lineage>
        <taxon>Eukaryota</taxon>
        <taxon>Metazoa</taxon>
        <taxon>Ecdysozoa</taxon>
        <taxon>Arthropoda</taxon>
        <taxon>Hexapoda</taxon>
        <taxon>Insecta</taxon>
        <taxon>Pterygota</taxon>
        <taxon>Neoptera</taxon>
        <taxon>Polyneoptera</taxon>
        <taxon>Phasmatodea</taxon>
        <taxon>Verophasmatodea</taxon>
        <taxon>Anareolatae</taxon>
        <taxon>Phasmatidae</taxon>
        <taxon>Eurycanthinae</taxon>
        <taxon>Dryococelus</taxon>
    </lineage>
</organism>
<feature type="region of interest" description="Disordered" evidence="1">
    <location>
        <begin position="81"/>
        <end position="112"/>
    </location>
</feature>
<feature type="compositionally biased region" description="Polar residues" evidence="1">
    <location>
        <begin position="761"/>
        <end position="771"/>
    </location>
</feature>
<comment type="caution">
    <text evidence="2">The sequence shown here is derived from an EMBL/GenBank/DDBJ whole genome shotgun (WGS) entry which is preliminary data.</text>
</comment>
<gene>
    <name evidence="2" type="ORF">PR048_028092</name>
</gene>
<name>A0ABQ9GIA0_9NEOP</name>
<accession>A0ABQ9GIA0</accession>
<dbReference type="Proteomes" id="UP001159363">
    <property type="component" value="Chromosome 11"/>
</dbReference>
<feature type="compositionally biased region" description="Basic and acidic residues" evidence="1">
    <location>
        <begin position="95"/>
        <end position="109"/>
    </location>
</feature>
<proteinExistence type="predicted"/>